<evidence type="ECO:0000256" key="2">
    <source>
        <dbReference type="ARBA" id="ARBA00022679"/>
    </source>
</evidence>
<dbReference type="EMBL" id="GG662209">
    <property type="protein sequence ID" value="EAS07807.2"/>
    <property type="molecule type" value="Genomic_DNA"/>
</dbReference>
<evidence type="ECO:0000256" key="3">
    <source>
        <dbReference type="ARBA" id="ARBA00022692"/>
    </source>
</evidence>
<organism evidence="11 12">
    <name type="scientific">Tetrahymena thermophila (strain SB210)</name>
    <dbReference type="NCBI Taxonomy" id="312017"/>
    <lineage>
        <taxon>Eukaryota</taxon>
        <taxon>Sar</taxon>
        <taxon>Alveolata</taxon>
        <taxon>Ciliophora</taxon>
        <taxon>Intramacronucleata</taxon>
        <taxon>Oligohymenophorea</taxon>
        <taxon>Hymenostomatida</taxon>
        <taxon>Tetrahymenina</taxon>
        <taxon>Tetrahymenidae</taxon>
        <taxon>Tetrahymena</taxon>
    </lineage>
</organism>
<feature type="region of interest" description="Disordered" evidence="9">
    <location>
        <begin position="1"/>
        <end position="24"/>
    </location>
</feature>
<sequence>MSSQLPPHVQLQEPLEIETQTKEDDNRVEIIQKQQEDIENNLSAPSNKENDCIRIMRNYGQNYPRNFGKYCVFRFRDNEPTITIGPHWPLFLFTYIILSLASYKLIEYTIEFFSFIYCFFSILISATLLISYMITALKNPGISSAKYQILNEQDILGIKRYCKPCQILRPKGTTHCYDCDVCIQEYDHHCPWTGKCIGHGNLQVFYIFVMSVMTFMIYSILLVFSKL</sequence>
<keyword evidence="3 8" id="KW-0812">Transmembrane</keyword>
<keyword evidence="2 8" id="KW-0808">Transferase</keyword>
<dbReference type="GeneID" id="7839279"/>
<evidence type="ECO:0000256" key="9">
    <source>
        <dbReference type="SAM" id="MobiDB-lite"/>
    </source>
</evidence>
<dbReference type="STRING" id="312017.I7MB77"/>
<feature type="transmembrane region" description="Helical" evidence="8">
    <location>
        <begin position="88"/>
        <end position="106"/>
    </location>
</feature>
<keyword evidence="6 8" id="KW-0012">Acyltransferase</keyword>
<evidence type="ECO:0000259" key="10">
    <source>
        <dbReference type="Pfam" id="PF01529"/>
    </source>
</evidence>
<keyword evidence="4 8" id="KW-1133">Transmembrane helix</keyword>
<evidence type="ECO:0000256" key="8">
    <source>
        <dbReference type="RuleBase" id="RU079119"/>
    </source>
</evidence>
<gene>
    <name evidence="11" type="ORF">TTHERM_00526380</name>
</gene>
<dbReference type="GO" id="GO:0005794">
    <property type="term" value="C:Golgi apparatus"/>
    <property type="evidence" value="ECO:0007669"/>
    <property type="project" value="TreeGrafter"/>
</dbReference>
<comment type="similarity">
    <text evidence="7">Belongs to the DHHC palmitoyltransferase family. PFA5 subfamily.</text>
</comment>
<dbReference type="GO" id="GO:0019706">
    <property type="term" value="F:protein-cysteine S-palmitoyltransferase activity"/>
    <property type="evidence" value="ECO:0007669"/>
    <property type="project" value="UniProtKB-EC"/>
</dbReference>
<evidence type="ECO:0000313" key="11">
    <source>
        <dbReference type="EMBL" id="EAS07807.2"/>
    </source>
</evidence>
<dbReference type="OrthoDB" id="406084at2759"/>
<evidence type="ECO:0000313" key="12">
    <source>
        <dbReference type="Proteomes" id="UP000009168"/>
    </source>
</evidence>
<keyword evidence="5 8" id="KW-0472">Membrane</keyword>
<comment type="subcellular location">
    <subcellularLocation>
        <location evidence="1">Membrane</location>
        <topology evidence="1">Multi-pass membrane protein</topology>
    </subcellularLocation>
</comment>
<feature type="transmembrane region" description="Helical" evidence="8">
    <location>
        <begin position="112"/>
        <end position="134"/>
    </location>
</feature>
<comment type="domain">
    <text evidence="8">The DHHC domain is required for palmitoyltransferase activity.</text>
</comment>
<dbReference type="InterPro" id="IPR039859">
    <property type="entry name" value="PFA4/ZDH16/20/ERF2-like"/>
</dbReference>
<dbReference type="GO" id="GO:0006612">
    <property type="term" value="P:protein targeting to membrane"/>
    <property type="evidence" value="ECO:0007669"/>
    <property type="project" value="TreeGrafter"/>
</dbReference>
<evidence type="ECO:0000256" key="4">
    <source>
        <dbReference type="ARBA" id="ARBA00022989"/>
    </source>
</evidence>
<dbReference type="EC" id="2.3.1.225" evidence="8"/>
<name>I7MB77_TETTS</name>
<dbReference type="Pfam" id="PF01529">
    <property type="entry name" value="DHHC"/>
    <property type="match status" value="1"/>
</dbReference>
<protein>
    <recommendedName>
        <fullName evidence="8">Palmitoyltransferase</fullName>
        <ecNumber evidence="8">2.3.1.225</ecNumber>
    </recommendedName>
</protein>
<dbReference type="AlphaFoldDB" id="I7MB77"/>
<accession>I7MB77</accession>
<dbReference type="GO" id="GO:0005783">
    <property type="term" value="C:endoplasmic reticulum"/>
    <property type="evidence" value="ECO:0007669"/>
    <property type="project" value="TreeGrafter"/>
</dbReference>
<dbReference type="PANTHER" id="PTHR22883:SF23">
    <property type="entry name" value="PALMITOYLTRANSFERASE ZDHHC6"/>
    <property type="match status" value="1"/>
</dbReference>
<evidence type="ECO:0000256" key="5">
    <source>
        <dbReference type="ARBA" id="ARBA00023136"/>
    </source>
</evidence>
<dbReference type="RefSeq" id="XP_001028049.2">
    <property type="nucleotide sequence ID" value="XM_001028049.2"/>
</dbReference>
<proteinExistence type="inferred from homology"/>
<dbReference type="PROSITE" id="PS50216">
    <property type="entry name" value="DHHC"/>
    <property type="match status" value="1"/>
</dbReference>
<dbReference type="InterPro" id="IPR001594">
    <property type="entry name" value="Palmitoyltrfase_DHHC"/>
</dbReference>
<dbReference type="GO" id="GO:0016020">
    <property type="term" value="C:membrane"/>
    <property type="evidence" value="ECO:0007669"/>
    <property type="project" value="UniProtKB-SubCell"/>
</dbReference>
<dbReference type="Proteomes" id="UP000009168">
    <property type="component" value="Unassembled WGS sequence"/>
</dbReference>
<evidence type="ECO:0000256" key="6">
    <source>
        <dbReference type="ARBA" id="ARBA00023315"/>
    </source>
</evidence>
<comment type="catalytic activity">
    <reaction evidence="8">
        <text>L-cysteinyl-[protein] + hexadecanoyl-CoA = S-hexadecanoyl-L-cysteinyl-[protein] + CoA</text>
        <dbReference type="Rhea" id="RHEA:36683"/>
        <dbReference type="Rhea" id="RHEA-COMP:10131"/>
        <dbReference type="Rhea" id="RHEA-COMP:11032"/>
        <dbReference type="ChEBI" id="CHEBI:29950"/>
        <dbReference type="ChEBI" id="CHEBI:57287"/>
        <dbReference type="ChEBI" id="CHEBI:57379"/>
        <dbReference type="ChEBI" id="CHEBI:74151"/>
        <dbReference type="EC" id="2.3.1.225"/>
    </reaction>
</comment>
<keyword evidence="12" id="KW-1185">Reference proteome</keyword>
<dbReference type="InParanoid" id="I7MB77"/>
<evidence type="ECO:0000256" key="1">
    <source>
        <dbReference type="ARBA" id="ARBA00004141"/>
    </source>
</evidence>
<dbReference type="PANTHER" id="PTHR22883">
    <property type="entry name" value="ZINC FINGER DHHC DOMAIN CONTAINING PROTEIN"/>
    <property type="match status" value="1"/>
</dbReference>
<dbReference type="KEGG" id="tet:TTHERM_00526380"/>
<feature type="domain" description="Palmitoyltransferase DHHC" evidence="10">
    <location>
        <begin position="159"/>
        <end position="225"/>
    </location>
</feature>
<reference evidence="12" key="1">
    <citation type="journal article" date="2006" name="PLoS Biol.">
        <title>Macronuclear genome sequence of the ciliate Tetrahymena thermophila, a model eukaryote.</title>
        <authorList>
            <person name="Eisen J.A."/>
            <person name="Coyne R.S."/>
            <person name="Wu M."/>
            <person name="Wu D."/>
            <person name="Thiagarajan M."/>
            <person name="Wortman J.R."/>
            <person name="Badger J.H."/>
            <person name="Ren Q."/>
            <person name="Amedeo P."/>
            <person name="Jones K.M."/>
            <person name="Tallon L.J."/>
            <person name="Delcher A.L."/>
            <person name="Salzberg S.L."/>
            <person name="Silva J.C."/>
            <person name="Haas B.J."/>
            <person name="Majoros W.H."/>
            <person name="Farzad M."/>
            <person name="Carlton J.M."/>
            <person name="Smith R.K. Jr."/>
            <person name="Garg J."/>
            <person name="Pearlman R.E."/>
            <person name="Karrer K.M."/>
            <person name="Sun L."/>
            <person name="Manning G."/>
            <person name="Elde N.C."/>
            <person name="Turkewitz A.P."/>
            <person name="Asai D.J."/>
            <person name="Wilkes D.E."/>
            <person name="Wang Y."/>
            <person name="Cai H."/>
            <person name="Collins K."/>
            <person name="Stewart B.A."/>
            <person name="Lee S.R."/>
            <person name="Wilamowska K."/>
            <person name="Weinberg Z."/>
            <person name="Ruzzo W.L."/>
            <person name="Wloga D."/>
            <person name="Gaertig J."/>
            <person name="Frankel J."/>
            <person name="Tsao C.-C."/>
            <person name="Gorovsky M.A."/>
            <person name="Keeling P.J."/>
            <person name="Waller R.F."/>
            <person name="Patron N.J."/>
            <person name="Cherry J.M."/>
            <person name="Stover N.A."/>
            <person name="Krieger C.J."/>
            <person name="del Toro C."/>
            <person name="Ryder H.F."/>
            <person name="Williamson S.C."/>
            <person name="Barbeau R.A."/>
            <person name="Hamilton E.P."/>
            <person name="Orias E."/>
        </authorList>
    </citation>
    <scope>NUCLEOTIDE SEQUENCE [LARGE SCALE GENOMIC DNA]</scope>
    <source>
        <strain evidence="12">SB210</strain>
    </source>
</reference>
<evidence type="ECO:0000256" key="7">
    <source>
        <dbReference type="ARBA" id="ARBA00038298"/>
    </source>
</evidence>
<feature type="transmembrane region" description="Helical" evidence="8">
    <location>
        <begin position="204"/>
        <end position="224"/>
    </location>
</feature>